<dbReference type="AlphaFoldDB" id="E9I4S9"/>
<dbReference type="eggNOG" id="KOG2427">
    <property type="taxonomic scope" value="Eukaryota"/>
</dbReference>
<dbReference type="EMBL" id="GL735180">
    <property type="protein sequence ID" value="EFX61000.1"/>
    <property type="molecule type" value="Genomic_DNA"/>
</dbReference>
<reference evidence="4 5" key="1">
    <citation type="journal article" date="2011" name="Science">
        <title>The ecoresponsive genome of Daphnia pulex.</title>
        <authorList>
            <person name="Colbourne J.K."/>
            <person name="Pfrender M.E."/>
            <person name="Gilbert D."/>
            <person name="Thomas W.K."/>
            <person name="Tucker A."/>
            <person name="Oakley T.H."/>
            <person name="Tokishita S."/>
            <person name="Aerts A."/>
            <person name="Arnold G.J."/>
            <person name="Basu M.K."/>
            <person name="Bauer D.J."/>
            <person name="Caceres C.E."/>
            <person name="Carmel L."/>
            <person name="Casola C."/>
            <person name="Choi J.H."/>
            <person name="Detter J.C."/>
            <person name="Dong Q."/>
            <person name="Dusheyko S."/>
            <person name="Eads B.D."/>
            <person name="Frohlich T."/>
            <person name="Geiler-Samerotte K.A."/>
            <person name="Gerlach D."/>
            <person name="Hatcher P."/>
            <person name="Jogdeo S."/>
            <person name="Krijgsveld J."/>
            <person name="Kriventseva E.V."/>
            <person name="Kultz D."/>
            <person name="Laforsch C."/>
            <person name="Lindquist E."/>
            <person name="Lopez J."/>
            <person name="Manak J.R."/>
            <person name="Muller J."/>
            <person name="Pangilinan J."/>
            <person name="Patwardhan R.P."/>
            <person name="Pitluck S."/>
            <person name="Pritham E.J."/>
            <person name="Rechtsteiner A."/>
            <person name="Rho M."/>
            <person name="Rogozin I.B."/>
            <person name="Sakarya O."/>
            <person name="Salamov A."/>
            <person name="Schaack S."/>
            <person name="Shapiro H."/>
            <person name="Shiga Y."/>
            <person name="Skalitzky C."/>
            <person name="Smith Z."/>
            <person name="Souvorov A."/>
            <person name="Sung W."/>
            <person name="Tang Z."/>
            <person name="Tsuchiya D."/>
            <person name="Tu H."/>
            <person name="Vos H."/>
            <person name="Wang M."/>
            <person name="Wolf Y.I."/>
            <person name="Yamagata H."/>
            <person name="Yamada T."/>
            <person name="Ye Y."/>
            <person name="Shaw J.R."/>
            <person name="Andrews J."/>
            <person name="Crease T.J."/>
            <person name="Tang H."/>
            <person name="Lucas S.M."/>
            <person name="Robertson H.M."/>
            <person name="Bork P."/>
            <person name="Koonin E.V."/>
            <person name="Zdobnov E.M."/>
            <person name="Grigoriev I.V."/>
            <person name="Lynch M."/>
            <person name="Boore J.L."/>
        </authorList>
    </citation>
    <scope>NUCLEOTIDE SEQUENCE [LARGE SCALE GENOMIC DNA]</scope>
</reference>
<dbReference type="InterPro" id="IPR033979">
    <property type="entry name" value="MINDY_domain"/>
</dbReference>
<keyword evidence="2" id="KW-0833">Ubl conjugation pathway</keyword>
<accession>E9I4S9</accession>
<name>E9I4S9_DAPPU</name>
<dbReference type="InterPro" id="IPR007518">
    <property type="entry name" value="MINDY"/>
</dbReference>
<dbReference type="GO" id="GO:1990380">
    <property type="term" value="F:K48-linked deubiquitinase activity"/>
    <property type="evidence" value="ECO:0000318"/>
    <property type="project" value="GO_Central"/>
</dbReference>
<comment type="catalytic activity">
    <reaction evidence="2">
        <text>Thiol-dependent hydrolysis of ester, thioester, amide, peptide and isopeptide bonds formed by the C-terminal Gly of ubiquitin (a 76-residue protein attached to proteins as an intracellular targeting signal).</text>
        <dbReference type="EC" id="3.4.19.12"/>
    </reaction>
</comment>
<organism evidence="4 5">
    <name type="scientific">Daphnia pulex</name>
    <name type="common">Water flea</name>
    <dbReference type="NCBI Taxonomy" id="6669"/>
    <lineage>
        <taxon>Eukaryota</taxon>
        <taxon>Metazoa</taxon>
        <taxon>Ecdysozoa</taxon>
        <taxon>Arthropoda</taxon>
        <taxon>Crustacea</taxon>
        <taxon>Branchiopoda</taxon>
        <taxon>Diplostraca</taxon>
        <taxon>Cladocera</taxon>
        <taxon>Anomopoda</taxon>
        <taxon>Daphniidae</taxon>
        <taxon>Daphnia</taxon>
    </lineage>
</organism>
<protein>
    <recommendedName>
        <fullName evidence="2">Ubiquitin carboxyl-terminal hydrolase</fullName>
        <ecNumber evidence="2">3.4.19.12</ecNumber>
    </recommendedName>
</protein>
<keyword evidence="2" id="KW-0788">Thiol protease</keyword>
<dbReference type="GO" id="GO:0140934">
    <property type="term" value="F:histone deubiquitinase activity"/>
    <property type="evidence" value="ECO:0007669"/>
    <property type="project" value="UniProtKB-UniRule"/>
</dbReference>
<dbReference type="PANTHER" id="PTHR18063">
    <property type="entry name" value="NF-E2 INDUCIBLE PROTEIN"/>
    <property type="match status" value="1"/>
</dbReference>
<evidence type="ECO:0000259" key="3">
    <source>
        <dbReference type="Pfam" id="PF04424"/>
    </source>
</evidence>
<dbReference type="STRING" id="6669.E9I4S9"/>
<evidence type="ECO:0000313" key="5">
    <source>
        <dbReference type="Proteomes" id="UP000000305"/>
    </source>
</evidence>
<dbReference type="PhylomeDB" id="E9I4S9"/>
<evidence type="ECO:0000313" key="4">
    <source>
        <dbReference type="EMBL" id="EFX61000.1"/>
    </source>
</evidence>
<dbReference type="Proteomes" id="UP000000305">
    <property type="component" value="Unassembled WGS sequence"/>
</dbReference>
<gene>
    <name evidence="4" type="ORF">DAPPUDRAFT_340823</name>
</gene>
<dbReference type="GO" id="GO:0036435">
    <property type="term" value="F:K48-linked polyubiquitin modification-dependent protein binding"/>
    <property type="evidence" value="ECO:0007669"/>
    <property type="project" value="UniProtKB-UniRule"/>
</dbReference>
<dbReference type="KEGG" id="dpx:DAPPUDRAFT_340823"/>
<proteinExistence type="inferred from homology"/>
<evidence type="ECO:0000256" key="2">
    <source>
        <dbReference type="RuleBase" id="RU367139"/>
    </source>
</evidence>
<dbReference type="GO" id="GO:0006508">
    <property type="term" value="P:proteolysis"/>
    <property type="evidence" value="ECO:0007669"/>
    <property type="project" value="UniProtKB-KW"/>
</dbReference>
<dbReference type="PANTHER" id="PTHR18063:SF6">
    <property type="entry name" value="UBIQUITIN CARBOXYL-TERMINAL HYDROLASE"/>
    <property type="match status" value="1"/>
</dbReference>
<dbReference type="GO" id="GO:0071944">
    <property type="term" value="C:cell periphery"/>
    <property type="evidence" value="ECO:0000318"/>
    <property type="project" value="GO_Central"/>
</dbReference>
<keyword evidence="2" id="KW-0645">Protease</keyword>
<keyword evidence="5" id="KW-1185">Reference proteome</keyword>
<dbReference type="InParanoid" id="E9I4S9"/>
<dbReference type="GO" id="GO:0004843">
    <property type="term" value="F:cysteine-type deubiquitinase activity"/>
    <property type="evidence" value="ECO:0007669"/>
    <property type="project" value="UniProtKB-UniRule"/>
</dbReference>
<dbReference type="Pfam" id="PF04424">
    <property type="entry name" value="MINDY_DUB"/>
    <property type="match status" value="1"/>
</dbReference>
<comment type="function">
    <text evidence="2">Hydrolase that can specifically remove 'Lys-48'-linked conjugated ubiquitin from proteins. Has exodeubiquitinase activity and has a preference for long polyubiquitin chains. May play a regulatory role at the level of protein turnover.</text>
</comment>
<feature type="domain" description="MINDY deubiquitinase" evidence="3">
    <location>
        <begin position="49"/>
        <end position="191"/>
    </location>
</feature>
<dbReference type="HOGENOM" id="CLU_1186075_0_0_1"/>
<dbReference type="GO" id="GO:0016807">
    <property type="term" value="F:cysteine-type carboxypeptidase activity"/>
    <property type="evidence" value="ECO:0000318"/>
    <property type="project" value="GO_Central"/>
</dbReference>
<comment type="similarity">
    <text evidence="1 2">Belongs to the MINDY deubiquitinase family. FAM63 subfamily.</text>
</comment>
<keyword evidence="2" id="KW-0378">Hydrolase</keyword>
<evidence type="ECO:0000256" key="1">
    <source>
        <dbReference type="ARBA" id="ARBA00006616"/>
    </source>
</evidence>
<dbReference type="EC" id="3.4.19.12" evidence="2"/>
<sequence length="234" mass="26075">MASSGAVDGLDLANTVVPSEPCTGCAYGNNQRQQFPVGRIRATYTGQLIRNFVNSIERDLFDMLQVPQYLAWIPNNPATASLLGSSSYSQLHEEMCFLKCFGDDDDSQKIEALDVFLKSPKVTENGWQKIGEIMRNGEAGVFLSDHLFRTAYKHADKLFQLVTETKYMSFRDVVWETVANFGASTYFDETFQTVGMDAVEAELVVEDIPIGNTSTTVTIPNDRIQNTEYGIHQG</sequence>